<gene>
    <name evidence="1" type="ORF">SFRICE_015503</name>
</gene>
<name>A0A2H1V4S1_SPOFR</name>
<protein>
    <submittedName>
        <fullName evidence="1">SFRICE_015503</fullName>
    </submittedName>
</protein>
<organism evidence="1">
    <name type="scientific">Spodoptera frugiperda</name>
    <name type="common">Fall armyworm</name>
    <dbReference type="NCBI Taxonomy" id="7108"/>
    <lineage>
        <taxon>Eukaryota</taxon>
        <taxon>Metazoa</taxon>
        <taxon>Ecdysozoa</taxon>
        <taxon>Arthropoda</taxon>
        <taxon>Hexapoda</taxon>
        <taxon>Insecta</taxon>
        <taxon>Pterygota</taxon>
        <taxon>Neoptera</taxon>
        <taxon>Endopterygota</taxon>
        <taxon>Lepidoptera</taxon>
        <taxon>Glossata</taxon>
        <taxon>Ditrysia</taxon>
        <taxon>Noctuoidea</taxon>
        <taxon>Noctuidae</taxon>
        <taxon>Amphipyrinae</taxon>
        <taxon>Spodoptera</taxon>
    </lineage>
</organism>
<dbReference type="EMBL" id="ODYU01000662">
    <property type="protein sequence ID" value="SOQ35827.1"/>
    <property type="molecule type" value="Genomic_DNA"/>
</dbReference>
<accession>A0A2H1V4S1</accession>
<reference evidence="1" key="1">
    <citation type="submission" date="2016-07" db="EMBL/GenBank/DDBJ databases">
        <authorList>
            <person name="Bretaudeau A."/>
        </authorList>
    </citation>
    <scope>NUCLEOTIDE SEQUENCE</scope>
    <source>
        <strain evidence="1">Rice</strain>
        <tissue evidence="1">Whole body</tissue>
    </source>
</reference>
<proteinExistence type="predicted"/>
<sequence length="63" mass="6600">MFDVSAPIVTRRQTVLKLVQHNAPGCSGGVSHPVLTGLALCPLAARGSRAAVITPRLSCNRAY</sequence>
<dbReference type="AlphaFoldDB" id="A0A2H1V4S1"/>
<evidence type="ECO:0000313" key="1">
    <source>
        <dbReference type="EMBL" id="SOQ35827.1"/>
    </source>
</evidence>